<comment type="similarity">
    <text evidence="1 9 10">Belongs to the peptidase A8 family.</text>
</comment>
<dbReference type="InterPro" id="IPR001872">
    <property type="entry name" value="Peptidase_A8"/>
</dbReference>
<comment type="pathway">
    <text evidence="9">Protein modification; lipoprotein biosynthesis (signal peptide cleavage).</text>
</comment>
<feature type="active site" evidence="9">
    <location>
        <position position="143"/>
    </location>
</feature>
<dbReference type="HAMAP" id="MF_00161">
    <property type="entry name" value="LspA"/>
    <property type="match status" value="1"/>
</dbReference>
<feature type="transmembrane region" description="Helical" evidence="9">
    <location>
        <begin position="74"/>
        <end position="100"/>
    </location>
</feature>
<keyword evidence="5 9" id="KW-0064">Aspartyl protease</keyword>
<dbReference type="EMBL" id="JACKTY010000047">
    <property type="protein sequence ID" value="MCV7229760.1"/>
    <property type="molecule type" value="Genomic_DNA"/>
</dbReference>
<evidence type="ECO:0000256" key="8">
    <source>
        <dbReference type="ARBA" id="ARBA00023136"/>
    </source>
</evidence>
<feature type="transmembrane region" description="Helical" evidence="9">
    <location>
        <begin position="112"/>
        <end position="131"/>
    </location>
</feature>
<keyword evidence="6 9" id="KW-0378">Hydrolase</keyword>
<feature type="active site" evidence="9">
    <location>
        <position position="157"/>
    </location>
</feature>
<evidence type="ECO:0000313" key="11">
    <source>
        <dbReference type="EMBL" id="MCV7229760.1"/>
    </source>
</evidence>
<reference evidence="11 12" key="1">
    <citation type="journal article" date="2022" name="BMC Genomics">
        <title>Comparative genome analysis of mycobacteria focusing on tRNA and non-coding RNA.</title>
        <authorList>
            <person name="Behra P.R.K."/>
            <person name="Pettersson B.M.F."/>
            <person name="Ramesh M."/>
            <person name="Das S."/>
            <person name="Dasgupta S."/>
            <person name="Kirsebom L.A."/>
        </authorList>
    </citation>
    <scope>NUCLEOTIDE SEQUENCE [LARGE SCALE GENOMIC DNA]</scope>
    <source>
        <strain evidence="11 12">DSM 44078</strain>
    </source>
</reference>
<evidence type="ECO:0000256" key="4">
    <source>
        <dbReference type="ARBA" id="ARBA00022692"/>
    </source>
</evidence>
<comment type="subcellular location">
    <subcellularLocation>
        <location evidence="9">Cell membrane</location>
        <topology evidence="9">Multi-pass membrane protein</topology>
    </subcellularLocation>
</comment>
<comment type="caution">
    <text evidence="11">The sequence shown here is derived from an EMBL/GenBank/DDBJ whole genome shotgun (WGS) entry which is preliminary data.</text>
</comment>
<dbReference type="PANTHER" id="PTHR33695:SF1">
    <property type="entry name" value="LIPOPROTEIN SIGNAL PEPTIDASE"/>
    <property type="match status" value="1"/>
</dbReference>
<keyword evidence="4 9" id="KW-0812">Transmembrane</keyword>
<evidence type="ECO:0000256" key="5">
    <source>
        <dbReference type="ARBA" id="ARBA00022750"/>
    </source>
</evidence>
<sequence>MTDHAAMTTEQLGTFARASAGAVRPSRVRTLARVATAVFLLDVGTKVLAVGLLTPGHPMPLLGDAVTCALTRNAGAALSVAAGYTAALTLIVSGIAIAIAWMGRRLTSPWQALGFGLVLGGAGGNLVDRVFRAPGPLRGHVVDFLSVGRLPVFNIADAAVMTGAACLIAVVLFRTE</sequence>
<feature type="transmembrane region" description="Helical" evidence="9">
    <location>
        <begin position="151"/>
        <end position="173"/>
    </location>
</feature>
<comment type="function">
    <text evidence="9">This protein specifically catalyzes the removal of signal peptides from prolipoproteins.</text>
</comment>
<proteinExistence type="inferred from homology"/>
<evidence type="ECO:0000256" key="6">
    <source>
        <dbReference type="ARBA" id="ARBA00022801"/>
    </source>
</evidence>
<gene>
    <name evidence="9" type="primary">lspA</name>
    <name evidence="11" type="ORF">H7J73_27510</name>
</gene>
<dbReference type="PRINTS" id="PR00781">
    <property type="entry name" value="LIPOSIGPTASE"/>
</dbReference>
<keyword evidence="2 9" id="KW-1003">Cell membrane</keyword>
<dbReference type="Proteomes" id="UP001526201">
    <property type="component" value="Unassembled WGS sequence"/>
</dbReference>
<evidence type="ECO:0000256" key="10">
    <source>
        <dbReference type="RuleBase" id="RU004181"/>
    </source>
</evidence>
<evidence type="ECO:0000256" key="1">
    <source>
        <dbReference type="ARBA" id="ARBA00006139"/>
    </source>
</evidence>
<dbReference type="EC" id="3.4.23.36" evidence="9"/>
<organism evidence="11 12">
    <name type="scientific">Mycolicibacterium komossense</name>
    <dbReference type="NCBI Taxonomy" id="1779"/>
    <lineage>
        <taxon>Bacteria</taxon>
        <taxon>Bacillati</taxon>
        <taxon>Actinomycetota</taxon>
        <taxon>Actinomycetes</taxon>
        <taxon>Mycobacteriales</taxon>
        <taxon>Mycobacteriaceae</taxon>
        <taxon>Mycolicibacterium</taxon>
    </lineage>
</organism>
<accession>A0ABT3CJY9</accession>
<evidence type="ECO:0000256" key="7">
    <source>
        <dbReference type="ARBA" id="ARBA00022989"/>
    </source>
</evidence>
<comment type="catalytic activity">
    <reaction evidence="9">
        <text>Release of signal peptides from bacterial membrane prolipoproteins. Hydrolyzes -Xaa-Yaa-Zaa-|-(S,diacylglyceryl)Cys-, in which Xaa is hydrophobic (preferably Leu), and Yaa (Ala or Ser) and Zaa (Gly or Ala) have small, neutral side chains.</text>
        <dbReference type="EC" id="3.4.23.36"/>
    </reaction>
</comment>
<evidence type="ECO:0000256" key="2">
    <source>
        <dbReference type="ARBA" id="ARBA00022475"/>
    </source>
</evidence>
<keyword evidence="12" id="KW-1185">Reference proteome</keyword>
<keyword evidence="3 9" id="KW-0645">Protease</keyword>
<dbReference type="Pfam" id="PF01252">
    <property type="entry name" value="Peptidase_A8"/>
    <property type="match status" value="1"/>
</dbReference>
<evidence type="ECO:0000313" key="12">
    <source>
        <dbReference type="Proteomes" id="UP001526201"/>
    </source>
</evidence>
<evidence type="ECO:0000256" key="3">
    <source>
        <dbReference type="ARBA" id="ARBA00022670"/>
    </source>
</evidence>
<keyword evidence="8 9" id="KW-0472">Membrane</keyword>
<feature type="transmembrane region" description="Helical" evidence="9">
    <location>
        <begin position="34"/>
        <end position="54"/>
    </location>
</feature>
<name>A0ABT3CJY9_9MYCO</name>
<protein>
    <recommendedName>
        <fullName evidence="9">Lipoprotein signal peptidase</fullName>
        <ecNumber evidence="9">3.4.23.36</ecNumber>
    </recommendedName>
    <alternativeName>
        <fullName evidence="9">Prolipoprotein signal peptidase</fullName>
    </alternativeName>
    <alternativeName>
        <fullName evidence="9">Signal peptidase II</fullName>
        <shortName evidence="9">SPase II</shortName>
    </alternativeName>
</protein>
<evidence type="ECO:0000256" key="9">
    <source>
        <dbReference type="HAMAP-Rule" id="MF_00161"/>
    </source>
</evidence>
<keyword evidence="7 9" id="KW-1133">Transmembrane helix</keyword>
<dbReference type="PANTHER" id="PTHR33695">
    <property type="entry name" value="LIPOPROTEIN SIGNAL PEPTIDASE"/>
    <property type="match status" value="1"/>
</dbReference>